<proteinExistence type="predicted"/>
<dbReference type="EMBL" id="CALNXI010000880">
    <property type="protein sequence ID" value="CAH3144911.1"/>
    <property type="molecule type" value="Genomic_DNA"/>
</dbReference>
<organism evidence="1 2">
    <name type="scientific">Porites evermanni</name>
    <dbReference type="NCBI Taxonomy" id="104178"/>
    <lineage>
        <taxon>Eukaryota</taxon>
        <taxon>Metazoa</taxon>
        <taxon>Cnidaria</taxon>
        <taxon>Anthozoa</taxon>
        <taxon>Hexacorallia</taxon>
        <taxon>Scleractinia</taxon>
        <taxon>Fungiina</taxon>
        <taxon>Poritidae</taxon>
        <taxon>Porites</taxon>
    </lineage>
</organism>
<dbReference type="Proteomes" id="UP001159427">
    <property type="component" value="Unassembled WGS sequence"/>
</dbReference>
<feature type="non-terminal residue" evidence="1">
    <location>
        <position position="97"/>
    </location>
</feature>
<protein>
    <submittedName>
        <fullName evidence="1">Uncharacterized protein</fullName>
    </submittedName>
</protein>
<accession>A0ABN8PJ01</accession>
<evidence type="ECO:0000313" key="2">
    <source>
        <dbReference type="Proteomes" id="UP001159427"/>
    </source>
</evidence>
<comment type="caution">
    <text evidence="1">The sequence shown here is derived from an EMBL/GenBank/DDBJ whole genome shotgun (WGS) entry which is preliminary data.</text>
</comment>
<gene>
    <name evidence="1" type="ORF">PEVE_00043335</name>
</gene>
<reference evidence="1 2" key="1">
    <citation type="submission" date="2022-05" db="EMBL/GenBank/DDBJ databases">
        <authorList>
            <consortium name="Genoscope - CEA"/>
            <person name="William W."/>
        </authorList>
    </citation>
    <scope>NUCLEOTIDE SEQUENCE [LARGE SCALE GENOMIC DNA]</scope>
</reference>
<name>A0ABN8PJ01_9CNID</name>
<evidence type="ECO:0000313" key="1">
    <source>
        <dbReference type="EMBL" id="CAH3144911.1"/>
    </source>
</evidence>
<keyword evidence="2" id="KW-1185">Reference proteome</keyword>
<sequence length="97" mass="10616">MGQLFIEEETSLYLPEDTGNSSEFSGAEDQRTVGAQRKKLNEFLNTSLRTRRSRVSKGKESIVAALNVIAPCDAGPLWEALKESKSVEKALGIAEES</sequence>